<dbReference type="EMBL" id="ML977328">
    <property type="protein sequence ID" value="KAF2113274.1"/>
    <property type="molecule type" value="Genomic_DNA"/>
</dbReference>
<dbReference type="OrthoDB" id="2823490at2759"/>
<keyword evidence="2" id="KW-1185">Reference proteome</keyword>
<evidence type="ECO:0000313" key="2">
    <source>
        <dbReference type="Proteomes" id="UP000799770"/>
    </source>
</evidence>
<dbReference type="Proteomes" id="UP000799770">
    <property type="component" value="Unassembled WGS sequence"/>
</dbReference>
<accession>A0A6A5Z2I9</accession>
<reference evidence="1" key="1">
    <citation type="journal article" date="2020" name="Stud. Mycol.">
        <title>101 Dothideomycetes genomes: a test case for predicting lifestyles and emergence of pathogens.</title>
        <authorList>
            <person name="Haridas S."/>
            <person name="Albert R."/>
            <person name="Binder M."/>
            <person name="Bloem J."/>
            <person name="Labutti K."/>
            <person name="Salamov A."/>
            <person name="Andreopoulos B."/>
            <person name="Baker S."/>
            <person name="Barry K."/>
            <person name="Bills G."/>
            <person name="Bluhm B."/>
            <person name="Cannon C."/>
            <person name="Castanera R."/>
            <person name="Culley D."/>
            <person name="Daum C."/>
            <person name="Ezra D."/>
            <person name="Gonzalez J."/>
            <person name="Henrissat B."/>
            <person name="Kuo A."/>
            <person name="Liang C."/>
            <person name="Lipzen A."/>
            <person name="Lutzoni F."/>
            <person name="Magnuson J."/>
            <person name="Mondo S."/>
            <person name="Nolan M."/>
            <person name="Ohm R."/>
            <person name="Pangilinan J."/>
            <person name="Park H.-J."/>
            <person name="Ramirez L."/>
            <person name="Alfaro M."/>
            <person name="Sun H."/>
            <person name="Tritt A."/>
            <person name="Yoshinaga Y."/>
            <person name="Zwiers L.-H."/>
            <person name="Turgeon B."/>
            <person name="Goodwin S."/>
            <person name="Spatafora J."/>
            <person name="Crous P."/>
            <person name="Grigoriev I."/>
        </authorList>
    </citation>
    <scope>NUCLEOTIDE SEQUENCE</scope>
    <source>
        <strain evidence="1">CBS 627.86</strain>
    </source>
</reference>
<dbReference type="AlphaFoldDB" id="A0A6A5Z2I9"/>
<protein>
    <submittedName>
        <fullName evidence="1">Uncharacterized protein</fullName>
    </submittedName>
</protein>
<proteinExistence type="predicted"/>
<gene>
    <name evidence="1" type="ORF">BDV96DRAFT_648242</name>
</gene>
<name>A0A6A5Z2I9_9PLEO</name>
<organism evidence="1 2">
    <name type="scientific">Lophiotrema nucula</name>
    <dbReference type="NCBI Taxonomy" id="690887"/>
    <lineage>
        <taxon>Eukaryota</taxon>
        <taxon>Fungi</taxon>
        <taxon>Dikarya</taxon>
        <taxon>Ascomycota</taxon>
        <taxon>Pezizomycotina</taxon>
        <taxon>Dothideomycetes</taxon>
        <taxon>Pleosporomycetidae</taxon>
        <taxon>Pleosporales</taxon>
        <taxon>Lophiotremataceae</taxon>
        <taxon>Lophiotrema</taxon>
    </lineage>
</organism>
<sequence length="324" mass="37553">MPYFFDLPRELRDIVYMSVITAECPRPTLGDAQWLFKYKRVFQPESVRWGEYGCAWSQEPVPRTCANFLQTSRQVYDEMIAAIIFARMKGQMTVKLDCIAEDESFHYFTWLSIPLVSTSTTIQEGKSKIMPGWANSIMERYMTCPHRMLSSGCLACQGSSTLIHQLWVDVRLCGDRSRKWVRNNSPPERTSWAICAALKRLFDKGPNFSATKDSASTIEVDELVLNVVTPPNVPREKYLDEKFAIDQVEEGVVHPFTVARELVDVWNQLWSAYDFKSGLYQPLLERIKRVRICVNEETWRVRELKLELERGQAARRRLAARDGY</sequence>
<evidence type="ECO:0000313" key="1">
    <source>
        <dbReference type="EMBL" id="KAF2113274.1"/>
    </source>
</evidence>